<evidence type="ECO:0000256" key="5">
    <source>
        <dbReference type="ARBA" id="ARBA00022792"/>
    </source>
</evidence>
<evidence type="ECO:0000313" key="12">
    <source>
        <dbReference type="Proteomes" id="UP001142393"/>
    </source>
</evidence>
<feature type="repeat" description="Solcar" evidence="9">
    <location>
        <begin position="244"/>
        <end position="332"/>
    </location>
</feature>
<comment type="subcellular location">
    <subcellularLocation>
        <location evidence="1">Mitochondrion inner membrane</location>
        <topology evidence="1">Multi-pass membrane protein</topology>
    </subcellularLocation>
</comment>
<comment type="similarity">
    <text evidence="10">Belongs to the mitochondrial carrier (TC 2.A.29) family.</text>
</comment>
<keyword evidence="6" id="KW-1133">Transmembrane helix</keyword>
<evidence type="ECO:0000313" key="11">
    <source>
        <dbReference type="EMBL" id="KAJ3741987.1"/>
    </source>
</evidence>
<dbReference type="PROSITE" id="PS50920">
    <property type="entry name" value="SOLCAR"/>
    <property type="match status" value="3"/>
</dbReference>
<evidence type="ECO:0000256" key="8">
    <source>
        <dbReference type="ARBA" id="ARBA00023136"/>
    </source>
</evidence>
<dbReference type="InterPro" id="IPR018108">
    <property type="entry name" value="MCP_transmembrane"/>
</dbReference>
<dbReference type="GO" id="GO:0005743">
    <property type="term" value="C:mitochondrial inner membrane"/>
    <property type="evidence" value="ECO:0007669"/>
    <property type="project" value="UniProtKB-SubCell"/>
</dbReference>
<evidence type="ECO:0000256" key="2">
    <source>
        <dbReference type="ARBA" id="ARBA00022448"/>
    </source>
</evidence>
<feature type="repeat" description="Solcar" evidence="9">
    <location>
        <begin position="16"/>
        <end position="129"/>
    </location>
</feature>
<keyword evidence="12" id="KW-1185">Reference proteome</keyword>
<evidence type="ECO:0000256" key="6">
    <source>
        <dbReference type="ARBA" id="ARBA00022989"/>
    </source>
</evidence>
<keyword evidence="3 9" id="KW-0812">Transmembrane</keyword>
<evidence type="ECO:0000256" key="1">
    <source>
        <dbReference type="ARBA" id="ARBA00004448"/>
    </source>
</evidence>
<feature type="repeat" description="Solcar" evidence="9">
    <location>
        <begin position="139"/>
        <end position="233"/>
    </location>
</feature>
<evidence type="ECO:0000256" key="3">
    <source>
        <dbReference type="ARBA" id="ARBA00022692"/>
    </source>
</evidence>
<organism evidence="11 12">
    <name type="scientific">Lentinula detonsa</name>
    <dbReference type="NCBI Taxonomy" id="2804962"/>
    <lineage>
        <taxon>Eukaryota</taxon>
        <taxon>Fungi</taxon>
        <taxon>Dikarya</taxon>
        <taxon>Basidiomycota</taxon>
        <taxon>Agaricomycotina</taxon>
        <taxon>Agaricomycetes</taxon>
        <taxon>Agaricomycetidae</taxon>
        <taxon>Agaricales</taxon>
        <taxon>Marasmiineae</taxon>
        <taxon>Omphalotaceae</taxon>
        <taxon>Lentinula</taxon>
    </lineage>
</organism>
<dbReference type="Gene3D" id="1.50.40.10">
    <property type="entry name" value="Mitochondrial carrier domain"/>
    <property type="match status" value="2"/>
</dbReference>
<proteinExistence type="inferred from homology"/>
<dbReference type="PANTHER" id="PTHR45829:SF4">
    <property type="entry name" value="MITOCHONDRIAL CARRIER PROTEIN RIM2"/>
    <property type="match status" value="1"/>
</dbReference>
<dbReference type="GO" id="GO:0015218">
    <property type="term" value="F:pyrimidine nucleotide transmembrane transporter activity"/>
    <property type="evidence" value="ECO:0007669"/>
    <property type="project" value="InterPro"/>
</dbReference>
<comment type="caution">
    <text evidence="11">The sequence shown here is derived from an EMBL/GenBank/DDBJ whole genome shotgun (WGS) entry which is preliminary data.</text>
</comment>
<dbReference type="InterPro" id="IPR002067">
    <property type="entry name" value="MCP"/>
</dbReference>
<evidence type="ECO:0000256" key="7">
    <source>
        <dbReference type="ARBA" id="ARBA00023128"/>
    </source>
</evidence>
<reference evidence="11 12" key="1">
    <citation type="journal article" date="2023" name="Proc. Natl. Acad. Sci. U.S.A.">
        <title>A global phylogenomic analysis of the shiitake genus Lentinula.</title>
        <authorList>
            <person name="Sierra-Patev S."/>
            <person name="Min B."/>
            <person name="Naranjo-Ortiz M."/>
            <person name="Looney B."/>
            <person name="Konkel Z."/>
            <person name="Slot J.C."/>
            <person name="Sakamoto Y."/>
            <person name="Steenwyk J.L."/>
            <person name="Rokas A."/>
            <person name="Carro J."/>
            <person name="Camarero S."/>
            <person name="Ferreira P."/>
            <person name="Molpeceres G."/>
            <person name="Ruiz-Duenas F.J."/>
            <person name="Serrano A."/>
            <person name="Henrissat B."/>
            <person name="Drula E."/>
            <person name="Hughes K.W."/>
            <person name="Mata J.L."/>
            <person name="Ishikawa N.K."/>
            <person name="Vargas-Isla R."/>
            <person name="Ushijima S."/>
            <person name="Smith C.A."/>
            <person name="Donoghue J."/>
            <person name="Ahrendt S."/>
            <person name="Andreopoulos W."/>
            <person name="He G."/>
            <person name="LaButti K."/>
            <person name="Lipzen A."/>
            <person name="Ng V."/>
            <person name="Riley R."/>
            <person name="Sandor L."/>
            <person name="Barry K."/>
            <person name="Martinez A.T."/>
            <person name="Xiao Y."/>
            <person name="Gibbons J.G."/>
            <person name="Terashima K."/>
            <person name="Grigoriev I.V."/>
            <person name="Hibbett D."/>
        </authorList>
    </citation>
    <scope>NUCLEOTIDE SEQUENCE [LARGE SCALE GENOMIC DNA]</scope>
    <source>
        <strain evidence="11 12">TFB7810</strain>
    </source>
</reference>
<protein>
    <submittedName>
        <fullName evidence="11">Mitochondrial carrier protein RIM2</fullName>
    </submittedName>
</protein>
<dbReference type="SUPFAM" id="SSF103506">
    <property type="entry name" value="Mitochondrial carrier"/>
    <property type="match status" value="1"/>
</dbReference>
<dbReference type="GO" id="GO:1990519">
    <property type="term" value="P:pyrimidine nucleotide import into mitochondrion"/>
    <property type="evidence" value="ECO:0007669"/>
    <property type="project" value="TreeGrafter"/>
</dbReference>
<keyword evidence="2 10" id="KW-0813">Transport</keyword>
<accession>A0A9W8NW79</accession>
<keyword evidence="8 9" id="KW-0472">Membrane</keyword>
<keyword evidence="7" id="KW-0496">Mitochondrion</keyword>
<gene>
    <name evidence="11" type="ORF">DFH05DRAFT_1536674</name>
</gene>
<dbReference type="InterPro" id="IPR049562">
    <property type="entry name" value="SLC25A33/36-like"/>
</dbReference>
<dbReference type="Pfam" id="PF00153">
    <property type="entry name" value="Mito_carr"/>
    <property type="match status" value="3"/>
</dbReference>
<evidence type="ECO:0000256" key="9">
    <source>
        <dbReference type="PROSITE-ProRule" id="PRU00282"/>
    </source>
</evidence>
<evidence type="ECO:0000256" key="10">
    <source>
        <dbReference type="RuleBase" id="RU000488"/>
    </source>
</evidence>
<evidence type="ECO:0000256" key="4">
    <source>
        <dbReference type="ARBA" id="ARBA00022737"/>
    </source>
</evidence>
<dbReference type="InterPro" id="IPR023395">
    <property type="entry name" value="MCP_dom_sf"/>
</dbReference>
<name>A0A9W8NW79_9AGAR</name>
<dbReference type="PRINTS" id="PR00926">
    <property type="entry name" value="MITOCARRIER"/>
</dbReference>
<dbReference type="Proteomes" id="UP001142393">
    <property type="component" value="Unassembled WGS sequence"/>
</dbReference>
<keyword evidence="4" id="KW-0677">Repeat</keyword>
<keyword evidence="5" id="KW-0999">Mitochondrion inner membrane</keyword>
<dbReference type="PANTHER" id="PTHR45829">
    <property type="entry name" value="MITOCHONDRIAL CARRIER PROTEIN RIM2"/>
    <property type="match status" value="1"/>
</dbReference>
<sequence>MSQQEVSSSTSKFLPAKSWQHFAAGGLGGMCGAIVTSPFDVVKTRLQSDLFRKKHVISVVGGSNGSVVVGAPRSSSNLLYNFVETGHILRDIYREESPRALFKGLGPTLVGVIPARSINFFTYGNGKQIIANTFNDGKENSYVHLCAAAIAGIATGTATNPIWVVKTRLQLEANTRNSTTGTQQRFAGGSWIMIKNIMRDEGIRGFYKGLSASYLGVTEGTIQWVLYERLKRLSAGTENQGGVQAWLGMLGSAGSAKCIATLITYPHEVIRTRLRQPSVNGVMKYTGLLQTLRLVIAEEGARSLYNGLSAHLMRVVPNAAVMYSIYEGVLRWGA</sequence>
<dbReference type="AlphaFoldDB" id="A0A9W8NW79"/>
<dbReference type="EMBL" id="JANVFU010000011">
    <property type="protein sequence ID" value="KAJ3741987.1"/>
    <property type="molecule type" value="Genomic_DNA"/>
</dbReference>